<evidence type="ECO:0000313" key="7">
    <source>
        <dbReference type="EMBL" id="KAJ3090029.1"/>
    </source>
</evidence>
<comment type="caution">
    <text evidence="7">The sequence shown here is derived from an EMBL/GenBank/DDBJ whole genome shotgun (WGS) entry which is preliminary data.</text>
</comment>
<dbReference type="PANTHER" id="PTHR23238">
    <property type="entry name" value="RNA BINDING PROTEIN"/>
    <property type="match status" value="1"/>
</dbReference>
<evidence type="ECO:0000259" key="6">
    <source>
        <dbReference type="PROSITE" id="PS50102"/>
    </source>
</evidence>
<feature type="region of interest" description="Disordered" evidence="5">
    <location>
        <begin position="219"/>
        <end position="251"/>
    </location>
</feature>
<keyword evidence="2 4" id="KW-0694">RNA-binding</keyword>
<dbReference type="Pfam" id="PF00076">
    <property type="entry name" value="RRM_1"/>
    <property type="match status" value="1"/>
</dbReference>
<dbReference type="GO" id="GO:0003723">
    <property type="term" value="F:RNA binding"/>
    <property type="evidence" value="ECO:0007669"/>
    <property type="project" value="UniProtKB-UniRule"/>
</dbReference>
<dbReference type="InterPro" id="IPR035979">
    <property type="entry name" value="RBD_domain_sf"/>
</dbReference>
<dbReference type="AlphaFoldDB" id="A0AAD5XC17"/>
<evidence type="ECO:0000256" key="4">
    <source>
        <dbReference type="PROSITE-ProRule" id="PRU00176"/>
    </source>
</evidence>
<dbReference type="SMART" id="SM00360">
    <property type="entry name" value="RRM"/>
    <property type="match status" value="1"/>
</dbReference>
<dbReference type="GO" id="GO:0006355">
    <property type="term" value="P:regulation of DNA-templated transcription"/>
    <property type="evidence" value="ECO:0007669"/>
    <property type="project" value="InterPro"/>
</dbReference>
<evidence type="ECO:0000256" key="5">
    <source>
        <dbReference type="SAM" id="MobiDB-lite"/>
    </source>
</evidence>
<dbReference type="EMBL" id="JADGJH010003582">
    <property type="protein sequence ID" value="KAJ3090029.1"/>
    <property type="molecule type" value="Genomic_DNA"/>
</dbReference>
<feature type="compositionally biased region" description="Low complexity" evidence="5">
    <location>
        <begin position="46"/>
        <end position="59"/>
    </location>
</feature>
<reference evidence="7" key="1">
    <citation type="submission" date="2020-05" db="EMBL/GenBank/DDBJ databases">
        <title>Phylogenomic resolution of chytrid fungi.</title>
        <authorList>
            <person name="Stajich J.E."/>
            <person name="Amses K."/>
            <person name="Simmons R."/>
            <person name="Seto K."/>
            <person name="Myers J."/>
            <person name="Bonds A."/>
            <person name="Quandt C.A."/>
            <person name="Barry K."/>
            <person name="Liu P."/>
            <person name="Grigoriev I."/>
            <person name="Longcore J.E."/>
            <person name="James T.Y."/>
        </authorList>
    </citation>
    <scope>NUCLEOTIDE SEQUENCE</scope>
    <source>
        <strain evidence="7">JEL0513</strain>
    </source>
</reference>
<evidence type="ECO:0000256" key="1">
    <source>
        <dbReference type="ARBA" id="ARBA00004123"/>
    </source>
</evidence>
<evidence type="ECO:0000256" key="2">
    <source>
        <dbReference type="ARBA" id="ARBA00022884"/>
    </source>
</evidence>
<gene>
    <name evidence="7" type="primary">TAF15</name>
    <name evidence="7" type="ORF">HK100_007574</name>
</gene>
<dbReference type="GO" id="GO:0005634">
    <property type="term" value="C:nucleus"/>
    <property type="evidence" value="ECO:0007669"/>
    <property type="project" value="UniProtKB-SubCell"/>
</dbReference>
<dbReference type="SUPFAM" id="SSF54928">
    <property type="entry name" value="RNA-binding domain, RBD"/>
    <property type="match status" value="1"/>
</dbReference>
<feature type="compositionally biased region" description="Low complexity" evidence="5">
    <location>
        <begin position="100"/>
        <end position="113"/>
    </location>
</feature>
<keyword evidence="8" id="KW-1185">Reference proteome</keyword>
<name>A0AAD5XC17_9FUNG</name>
<dbReference type="Gene3D" id="3.30.70.330">
    <property type="match status" value="1"/>
</dbReference>
<dbReference type="PROSITE" id="PS50102">
    <property type="entry name" value="RRM"/>
    <property type="match status" value="1"/>
</dbReference>
<keyword evidence="3" id="KW-0539">Nucleus</keyword>
<feature type="compositionally biased region" description="Gly residues" evidence="5">
    <location>
        <begin position="228"/>
        <end position="251"/>
    </location>
</feature>
<evidence type="ECO:0000313" key="8">
    <source>
        <dbReference type="Proteomes" id="UP001211907"/>
    </source>
</evidence>
<feature type="non-terminal residue" evidence="7">
    <location>
        <position position="251"/>
    </location>
</feature>
<evidence type="ECO:0000256" key="3">
    <source>
        <dbReference type="ARBA" id="ARBA00023242"/>
    </source>
</evidence>
<feature type="domain" description="RRM" evidence="6">
    <location>
        <begin position="119"/>
        <end position="210"/>
    </location>
</feature>
<dbReference type="Proteomes" id="UP001211907">
    <property type="component" value="Unassembled WGS sequence"/>
</dbReference>
<protein>
    <submittedName>
        <fullName evidence="7">TATA-binding protein-associated factor 2N</fullName>
    </submittedName>
</protein>
<dbReference type="InterPro" id="IPR034870">
    <property type="entry name" value="TET_fam"/>
</dbReference>
<dbReference type="InterPro" id="IPR000504">
    <property type="entry name" value="RRM_dom"/>
</dbReference>
<dbReference type="InterPro" id="IPR012677">
    <property type="entry name" value="Nucleotide-bd_a/b_plait_sf"/>
</dbReference>
<sequence length="251" mass="25091">MSTPSTESDPYAQYGGYEAYMAAWTQYYASAGAVGAEQGQQDNNTASSSGSGSVSGAASNKNVSSRGDGQYSGGGSQFSRNSHSVTASSTNNIPLGVRNSAGPSSGASAPAVPVGKSEDTIYINGLPPSVTVVAIAEYFGTVGIIKTDKKLRPPGPKIWIYRDKATQLPKGDATLTYEDPPAASAAITFFNGKPFRGGSGEPLLVQLADAPAGAVKFAESGGNDRRGGFGGRGGGRGGGGSGGYGRGSGGG</sequence>
<feature type="region of interest" description="Disordered" evidence="5">
    <location>
        <begin position="35"/>
        <end position="113"/>
    </location>
</feature>
<proteinExistence type="predicted"/>
<organism evidence="7 8">
    <name type="scientific">Physocladia obscura</name>
    <dbReference type="NCBI Taxonomy" id="109957"/>
    <lineage>
        <taxon>Eukaryota</taxon>
        <taxon>Fungi</taxon>
        <taxon>Fungi incertae sedis</taxon>
        <taxon>Chytridiomycota</taxon>
        <taxon>Chytridiomycota incertae sedis</taxon>
        <taxon>Chytridiomycetes</taxon>
        <taxon>Chytridiales</taxon>
        <taxon>Chytriomycetaceae</taxon>
        <taxon>Physocladia</taxon>
    </lineage>
</organism>
<accession>A0AAD5XC17</accession>
<feature type="compositionally biased region" description="Polar residues" evidence="5">
    <location>
        <begin position="77"/>
        <end position="93"/>
    </location>
</feature>
<comment type="subcellular location">
    <subcellularLocation>
        <location evidence="1">Nucleus</location>
    </subcellularLocation>
</comment>